<dbReference type="SUPFAM" id="SSF53067">
    <property type="entry name" value="Actin-like ATPase domain"/>
    <property type="match status" value="1"/>
</dbReference>
<dbReference type="Proteomes" id="UP001196413">
    <property type="component" value="Unassembled WGS sequence"/>
</dbReference>
<dbReference type="EMBL" id="JAHQIW010000561">
    <property type="protein sequence ID" value="KAJ1348777.1"/>
    <property type="molecule type" value="Genomic_DNA"/>
</dbReference>
<comment type="caution">
    <text evidence="4">The sequence shown here is derived from an EMBL/GenBank/DDBJ whole genome shotgun (WGS) entry which is preliminary data.</text>
</comment>
<dbReference type="InterPro" id="IPR043129">
    <property type="entry name" value="ATPase_NBD"/>
</dbReference>
<sequence length="139" mass="15131">MRGRAPEGNMTAFEDDLFLGVDLSTQQLKGIVLNGENDVVLWHSINFSKDLPEFNTNGGILKLTDGSTVSPVLMWVKAMDLLLEQIYSRVPARNIRCIGGCAQQHGTVYWANGAAGKLSTLSPDSSLFPALESQLSLCF</sequence>
<evidence type="ECO:0000256" key="3">
    <source>
        <dbReference type="ARBA" id="ARBA00022777"/>
    </source>
</evidence>
<evidence type="ECO:0000256" key="1">
    <source>
        <dbReference type="ARBA" id="ARBA00009156"/>
    </source>
</evidence>
<gene>
    <name evidence="4" type="ORF">KIN20_004169</name>
</gene>
<organism evidence="4 5">
    <name type="scientific">Parelaphostrongylus tenuis</name>
    <name type="common">Meningeal worm</name>
    <dbReference type="NCBI Taxonomy" id="148309"/>
    <lineage>
        <taxon>Eukaryota</taxon>
        <taxon>Metazoa</taxon>
        <taxon>Ecdysozoa</taxon>
        <taxon>Nematoda</taxon>
        <taxon>Chromadorea</taxon>
        <taxon>Rhabditida</taxon>
        <taxon>Rhabditina</taxon>
        <taxon>Rhabditomorpha</taxon>
        <taxon>Strongyloidea</taxon>
        <taxon>Metastrongylidae</taxon>
        <taxon>Parelaphostrongylus</taxon>
    </lineage>
</organism>
<dbReference type="AlphaFoldDB" id="A0AAD5QEX8"/>
<dbReference type="GO" id="GO:0005997">
    <property type="term" value="P:xylulose metabolic process"/>
    <property type="evidence" value="ECO:0007669"/>
    <property type="project" value="TreeGrafter"/>
</dbReference>
<proteinExistence type="inferred from homology"/>
<dbReference type="PANTHER" id="PTHR10196">
    <property type="entry name" value="SUGAR KINASE"/>
    <property type="match status" value="1"/>
</dbReference>
<protein>
    <recommendedName>
        <fullName evidence="6">Carbohydrate kinase FGGY N-terminal domain-containing protein</fullName>
    </recommendedName>
</protein>
<evidence type="ECO:0000256" key="2">
    <source>
        <dbReference type="ARBA" id="ARBA00022679"/>
    </source>
</evidence>
<dbReference type="PANTHER" id="PTHR10196:SF57">
    <property type="entry name" value="XYLULOSE KINASE"/>
    <property type="match status" value="1"/>
</dbReference>
<comment type="similarity">
    <text evidence="1">Belongs to the FGGY kinase family.</text>
</comment>
<reference evidence="4" key="1">
    <citation type="submission" date="2021-06" db="EMBL/GenBank/DDBJ databases">
        <title>Parelaphostrongylus tenuis whole genome reference sequence.</title>
        <authorList>
            <person name="Garwood T.J."/>
            <person name="Larsen P.A."/>
            <person name="Fountain-Jones N.M."/>
            <person name="Garbe J.R."/>
            <person name="Macchietto M.G."/>
            <person name="Kania S.A."/>
            <person name="Gerhold R.W."/>
            <person name="Richards J.E."/>
            <person name="Wolf T.M."/>
        </authorList>
    </citation>
    <scope>NUCLEOTIDE SEQUENCE</scope>
    <source>
        <strain evidence="4">MNPRO001-30</strain>
        <tissue evidence="4">Meninges</tissue>
    </source>
</reference>
<name>A0AAD5QEX8_PARTN</name>
<keyword evidence="3" id="KW-0418">Kinase</keyword>
<dbReference type="Gene3D" id="3.30.420.40">
    <property type="match status" value="1"/>
</dbReference>
<evidence type="ECO:0000313" key="4">
    <source>
        <dbReference type="EMBL" id="KAJ1348777.1"/>
    </source>
</evidence>
<keyword evidence="2" id="KW-0808">Transferase</keyword>
<dbReference type="GO" id="GO:0004856">
    <property type="term" value="F:D-xylulokinase activity"/>
    <property type="evidence" value="ECO:0007669"/>
    <property type="project" value="TreeGrafter"/>
</dbReference>
<evidence type="ECO:0008006" key="6">
    <source>
        <dbReference type="Google" id="ProtNLM"/>
    </source>
</evidence>
<dbReference type="GO" id="GO:0005829">
    <property type="term" value="C:cytosol"/>
    <property type="evidence" value="ECO:0007669"/>
    <property type="project" value="TreeGrafter"/>
</dbReference>
<accession>A0AAD5QEX8</accession>
<keyword evidence="5" id="KW-1185">Reference proteome</keyword>
<evidence type="ECO:0000313" key="5">
    <source>
        <dbReference type="Proteomes" id="UP001196413"/>
    </source>
</evidence>